<dbReference type="SUPFAM" id="SSF55083">
    <property type="entry name" value="6-hydroxymethyl-7,8-dihydropterin pyrophosphokinase, HPPK"/>
    <property type="match status" value="1"/>
</dbReference>
<dbReference type="PANTHER" id="PTHR43071:SF1">
    <property type="entry name" value="2-AMINO-4-HYDROXY-6-HYDROXYMETHYLDIHYDROPTERIDINE PYROPHOSPHOKINASE"/>
    <property type="match status" value="1"/>
</dbReference>
<dbReference type="Proteomes" id="UP000248606">
    <property type="component" value="Unassembled WGS sequence"/>
</dbReference>
<dbReference type="GO" id="GO:0046654">
    <property type="term" value="P:tetrahydrofolate biosynthetic process"/>
    <property type="evidence" value="ECO:0007669"/>
    <property type="project" value="UniProtKB-UniPathway"/>
</dbReference>
<evidence type="ECO:0000256" key="4">
    <source>
        <dbReference type="ARBA" id="ARBA00022679"/>
    </source>
</evidence>
<dbReference type="PROSITE" id="PS00794">
    <property type="entry name" value="HPPK"/>
    <property type="match status" value="1"/>
</dbReference>
<dbReference type="PANTHER" id="PTHR43071">
    <property type="entry name" value="2-AMINO-4-HYDROXY-6-HYDROXYMETHYLDIHYDROPTERIDINE PYROPHOSPHOKINASE"/>
    <property type="match status" value="1"/>
</dbReference>
<evidence type="ECO:0000256" key="8">
    <source>
        <dbReference type="ARBA" id="ARBA00022909"/>
    </source>
</evidence>
<dbReference type="CDD" id="cd00483">
    <property type="entry name" value="HPPK"/>
    <property type="match status" value="1"/>
</dbReference>
<dbReference type="EC" id="2.7.6.3" evidence="3"/>
<evidence type="ECO:0000259" key="9">
    <source>
        <dbReference type="PROSITE" id="PS00794"/>
    </source>
</evidence>
<dbReference type="EMBL" id="QFOZ01000005">
    <property type="protein sequence ID" value="PZP88889.1"/>
    <property type="molecule type" value="Genomic_DNA"/>
</dbReference>
<dbReference type="InterPro" id="IPR035907">
    <property type="entry name" value="Hppk_sf"/>
</dbReference>
<keyword evidence="8" id="KW-0289">Folate biosynthesis</keyword>
<evidence type="ECO:0000313" key="11">
    <source>
        <dbReference type="Proteomes" id="UP000248606"/>
    </source>
</evidence>
<keyword evidence="5" id="KW-0547">Nucleotide-binding</keyword>
<protein>
    <recommendedName>
        <fullName evidence="3">2-amino-4-hydroxy-6-hydroxymethyldihydropteridine diphosphokinase</fullName>
        <ecNumber evidence="3">2.7.6.3</ecNumber>
    </recommendedName>
</protein>
<sequence>MTTALLSLGANIGDPLAQLQYAAHCLAPWCYAHASVYRTAPWGVTDQPEFLNSAVLVRDISATAQDWLSRAQTIEQQAGRTREVHWGPRTLDIDIIACWHNDDNNTPIISTDPHLTLPHPYALERSFVLVPALEILSYHHPNLPLTTEFRQALTALRSRDPAAETSIQRDVTLQLVPGGALS</sequence>
<dbReference type="RefSeq" id="WP_290599164.1">
    <property type="nucleotide sequence ID" value="NZ_CAKZIO010000016.1"/>
</dbReference>
<evidence type="ECO:0000256" key="2">
    <source>
        <dbReference type="ARBA" id="ARBA00005051"/>
    </source>
</evidence>
<dbReference type="NCBIfam" id="TIGR01498">
    <property type="entry name" value="folK"/>
    <property type="match status" value="1"/>
</dbReference>
<accession>A0A2W5KHF0</accession>
<dbReference type="GO" id="GO:0016301">
    <property type="term" value="F:kinase activity"/>
    <property type="evidence" value="ECO:0007669"/>
    <property type="project" value="UniProtKB-KW"/>
</dbReference>
<dbReference type="AlphaFoldDB" id="A0A2W5KHF0"/>
<dbReference type="InterPro" id="IPR000550">
    <property type="entry name" value="Hppk"/>
</dbReference>
<keyword evidence="7" id="KW-0067">ATP-binding</keyword>
<evidence type="ECO:0000256" key="7">
    <source>
        <dbReference type="ARBA" id="ARBA00022840"/>
    </source>
</evidence>
<proteinExistence type="predicted"/>
<evidence type="ECO:0000256" key="3">
    <source>
        <dbReference type="ARBA" id="ARBA00013253"/>
    </source>
</evidence>
<dbReference type="GO" id="GO:0046656">
    <property type="term" value="P:folic acid biosynthetic process"/>
    <property type="evidence" value="ECO:0007669"/>
    <property type="project" value="UniProtKB-KW"/>
</dbReference>
<evidence type="ECO:0000256" key="6">
    <source>
        <dbReference type="ARBA" id="ARBA00022777"/>
    </source>
</evidence>
<evidence type="ECO:0000256" key="1">
    <source>
        <dbReference type="ARBA" id="ARBA00000198"/>
    </source>
</evidence>
<evidence type="ECO:0000256" key="5">
    <source>
        <dbReference type="ARBA" id="ARBA00022741"/>
    </source>
</evidence>
<organism evidence="10 11">
    <name type="scientific">Lawsonella clevelandensis</name>
    <dbReference type="NCBI Taxonomy" id="1528099"/>
    <lineage>
        <taxon>Bacteria</taxon>
        <taxon>Bacillati</taxon>
        <taxon>Actinomycetota</taxon>
        <taxon>Actinomycetes</taxon>
        <taxon>Mycobacteriales</taxon>
        <taxon>Lawsonellaceae</taxon>
        <taxon>Lawsonella</taxon>
    </lineage>
</organism>
<dbReference type="GO" id="GO:0005524">
    <property type="term" value="F:ATP binding"/>
    <property type="evidence" value="ECO:0007669"/>
    <property type="project" value="UniProtKB-KW"/>
</dbReference>
<gene>
    <name evidence="10" type="primary">folK</name>
    <name evidence="10" type="ORF">DI579_04660</name>
</gene>
<comment type="pathway">
    <text evidence="2">Cofactor biosynthesis; tetrahydrofolate biosynthesis; 2-amino-4-hydroxy-6-hydroxymethyl-7,8-dihydropteridine diphosphate from 7,8-dihydroneopterin triphosphate: step 4/4.</text>
</comment>
<dbReference type="GO" id="GO:0003848">
    <property type="term" value="F:2-amino-4-hydroxy-6-hydroxymethyldihydropteridine diphosphokinase activity"/>
    <property type="evidence" value="ECO:0007669"/>
    <property type="project" value="UniProtKB-EC"/>
</dbReference>
<keyword evidence="6 10" id="KW-0418">Kinase</keyword>
<reference evidence="10 11" key="1">
    <citation type="submission" date="2017-08" db="EMBL/GenBank/DDBJ databases">
        <title>Infants hospitalized years apart are colonized by the same room-sourced microbial strains.</title>
        <authorList>
            <person name="Brooks B."/>
            <person name="Olm M.R."/>
            <person name="Firek B.A."/>
            <person name="Baker R."/>
            <person name="Thomas B.C."/>
            <person name="Morowitz M.J."/>
            <person name="Banfield J.F."/>
        </authorList>
    </citation>
    <scope>NUCLEOTIDE SEQUENCE [LARGE SCALE GENOMIC DNA]</scope>
    <source>
        <strain evidence="10">S2_006_000_R1_57</strain>
    </source>
</reference>
<comment type="caution">
    <text evidence="10">The sequence shown here is derived from an EMBL/GenBank/DDBJ whole genome shotgun (WGS) entry which is preliminary data.</text>
</comment>
<name>A0A2W5KHF0_9ACTN</name>
<keyword evidence="4" id="KW-0808">Transferase</keyword>
<dbReference type="Pfam" id="PF01288">
    <property type="entry name" value="HPPK"/>
    <property type="match status" value="1"/>
</dbReference>
<comment type="catalytic activity">
    <reaction evidence="1">
        <text>6-hydroxymethyl-7,8-dihydropterin + ATP = (7,8-dihydropterin-6-yl)methyl diphosphate + AMP + H(+)</text>
        <dbReference type="Rhea" id="RHEA:11412"/>
        <dbReference type="ChEBI" id="CHEBI:15378"/>
        <dbReference type="ChEBI" id="CHEBI:30616"/>
        <dbReference type="ChEBI" id="CHEBI:44841"/>
        <dbReference type="ChEBI" id="CHEBI:72950"/>
        <dbReference type="ChEBI" id="CHEBI:456215"/>
        <dbReference type="EC" id="2.7.6.3"/>
    </reaction>
</comment>
<dbReference type="Gene3D" id="3.30.70.560">
    <property type="entry name" value="7,8-Dihydro-6-hydroxymethylpterin-pyrophosphokinase HPPK"/>
    <property type="match status" value="1"/>
</dbReference>
<feature type="domain" description="7,8-dihydro-6-hydroxymethylpterin-pyrophosphokinase" evidence="9">
    <location>
        <begin position="85"/>
        <end position="96"/>
    </location>
</feature>
<evidence type="ECO:0000313" key="10">
    <source>
        <dbReference type="EMBL" id="PZP88889.1"/>
    </source>
</evidence>
<dbReference type="UniPathway" id="UPA00077">
    <property type="reaction ID" value="UER00155"/>
</dbReference>